<organism evidence="2">
    <name type="scientific">Tetraselmis sp. GSL018</name>
    <dbReference type="NCBI Taxonomy" id="582737"/>
    <lineage>
        <taxon>Eukaryota</taxon>
        <taxon>Viridiplantae</taxon>
        <taxon>Chlorophyta</taxon>
        <taxon>core chlorophytes</taxon>
        <taxon>Chlorodendrophyceae</taxon>
        <taxon>Chlorodendrales</taxon>
        <taxon>Chlorodendraceae</taxon>
        <taxon>Tetraselmis</taxon>
    </lineage>
</organism>
<proteinExistence type="predicted"/>
<name>A0A061QX53_9CHLO</name>
<dbReference type="AlphaFoldDB" id="A0A061QX53"/>
<feature type="signal peptide" evidence="1">
    <location>
        <begin position="1"/>
        <end position="18"/>
    </location>
</feature>
<gene>
    <name evidence="2" type="ORF">TSPGSL018_16489</name>
</gene>
<feature type="chain" id="PRO_5001605274" evidence="1">
    <location>
        <begin position="19"/>
        <end position="59"/>
    </location>
</feature>
<evidence type="ECO:0000313" key="2">
    <source>
        <dbReference type="EMBL" id="JAC65232.1"/>
    </source>
</evidence>
<keyword evidence="1" id="KW-0732">Signal</keyword>
<accession>A0A061QX53</accession>
<protein>
    <submittedName>
        <fullName evidence="2">Uncharacterized protein</fullName>
    </submittedName>
</protein>
<dbReference type="EMBL" id="GBEZ01021521">
    <property type="protein sequence ID" value="JAC65232.1"/>
    <property type="molecule type" value="Transcribed_RNA"/>
</dbReference>
<sequence length="59" mass="6837">MFITLTHVLVFFFPVKQTQEFLAIWSDGCSKGDLLEKVRYRYGTLPLSASFLKYDIKSS</sequence>
<evidence type="ECO:0000256" key="1">
    <source>
        <dbReference type="SAM" id="SignalP"/>
    </source>
</evidence>
<reference evidence="2" key="1">
    <citation type="submission" date="2014-05" db="EMBL/GenBank/DDBJ databases">
        <title>The transcriptome of the halophilic microalga Tetraselmis sp. GSL018 isolated from the Great Salt Lake, Utah.</title>
        <authorList>
            <person name="Jinkerson R.E."/>
            <person name="D'Adamo S."/>
            <person name="Posewitz M.C."/>
        </authorList>
    </citation>
    <scope>NUCLEOTIDE SEQUENCE</scope>
    <source>
        <strain evidence="2">GSL018</strain>
    </source>
</reference>
<feature type="non-terminal residue" evidence="2">
    <location>
        <position position="59"/>
    </location>
</feature>